<dbReference type="GO" id="GO:0004252">
    <property type="term" value="F:serine-type endopeptidase activity"/>
    <property type="evidence" value="ECO:0007669"/>
    <property type="project" value="TreeGrafter"/>
</dbReference>
<protein>
    <submittedName>
        <fullName evidence="4">Calpain_III domain-containing protein</fullName>
    </submittedName>
</protein>
<dbReference type="OrthoDB" id="418595at2759"/>
<keyword evidence="3" id="KW-1185">Reference proteome</keyword>
<dbReference type="WBParaSite" id="SBAD_0000772801-mRNA-1">
    <property type="protein sequence ID" value="SBAD_0000772801-mRNA-1"/>
    <property type="gene ID" value="SBAD_0000772801"/>
</dbReference>
<dbReference type="EMBL" id="UZAM01010630">
    <property type="protein sequence ID" value="VDP13123.1"/>
    <property type="molecule type" value="Genomic_DNA"/>
</dbReference>
<comment type="similarity">
    <text evidence="1">Belongs to the peptidase S54 family.</text>
</comment>
<name>A0A183IV02_9BILA</name>
<gene>
    <name evidence="2" type="ORF">SBAD_LOCUS7449</name>
</gene>
<dbReference type="PANTHER" id="PTHR45840:SF2">
    <property type="entry name" value="PROTEIN RHOMBOID-RELATED"/>
    <property type="match status" value="1"/>
</dbReference>
<evidence type="ECO:0000256" key="1">
    <source>
        <dbReference type="ARBA" id="ARBA00009045"/>
    </source>
</evidence>
<dbReference type="PANTHER" id="PTHR45840">
    <property type="entry name" value="RHOMBOID-RELATED PROTEIN"/>
    <property type="match status" value="1"/>
</dbReference>
<organism evidence="4">
    <name type="scientific">Soboliphyme baturini</name>
    <dbReference type="NCBI Taxonomy" id="241478"/>
    <lineage>
        <taxon>Eukaryota</taxon>
        <taxon>Metazoa</taxon>
        <taxon>Ecdysozoa</taxon>
        <taxon>Nematoda</taxon>
        <taxon>Enoplea</taxon>
        <taxon>Dorylaimia</taxon>
        <taxon>Dioctophymatida</taxon>
        <taxon>Dioctophymatoidea</taxon>
        <taxon>Soboliphymatidae</taxon>
        <taxon>Soboliphyme</taxon>
    </lineage>
</organism>
<accession>A0A183IV02</accession>
<evidence type="ECO:0000313" key="4">
    <source>
        <dbReference type="WBParaSite" id="SBAD_0000772801-mRNA-1"/>
    </source>
</evidence>
<dbReference type="Proteomes" id="UP000270296">
    <property type="component" value="Unassembled WGS sequence"/>
</dbReference>
<reference evidence="2 3" key="2">
    <citation type="submission" date="2018-11" db="EMBL/GenBank/DDBJ databases">
        <authorList>
            <consortium name="Pathogen Informatics"/>
        </authorList>
    </citation>
    <scope>NUCLEOTIDE SEQUENCE [LARGE SCALE GENOMIC DNA]</scope>
</reference>
<dbReference type="InterPro" id="IPR051739">
    <property type="entry name" value="Rhomboid_IM_Serine_Proteases"/>
</dbReference>
<reference evidence="4" key="1">
    <citation type="submission" date="2016-06" db="UniProtKB">
        <authorList>
            <consortium name="WormBaseParasite"/>
        </authorList>
    </citation>
    <scope>IDENTIFICATION</scope>
</reference>
<dbReference type="AlphaFoldDB" id="A0A183IV02"/>
<sequence length="166" mass="18569">MASAAGEKLERSRTRRLQHCVTEMTPCLGLFSTVDEKVQEDDSTRNREKLLNGISKGVANIVISEDKKEKVQIYIAQYGCVPPPVFLLALTIMQVNYANAFPKKNHSTMQVGVFVHYVLVNKQKPGWVTGCAGCIVPTKRKGSMIFDPSAAEEVWRYVSYMLIQQG</sequence>
<proteinExistence type="inferred from homology"/>
<evidence type="ECO:0000313" key="3">
    <source>
        <dbReference type="Proteomes" id="UP000270296"/>
    </source>
</evidence>
<evidence type="ECO:0000313" key="2">
    <source>
        <dbReference type="EMBL" id="VDP13123.1"/>
    </source>
</evidence>